<organism evidence="1 2">
    <name type="scientific">Bacteroides salyersiae CL02T12C01</name>
    <dbReference type="NCBI Taxonomy" id="997887"/>
    <lineage>
        <taxon>Bacteria</taxon>
        <taxon>Pseudomonadati</taxon>
        <taxon>Bacteroidota</taxon>
        <taxon>Bacteroidia</taxon>
        <taxon>Bacteroidales</taxon>
        <taxon>Bacteroidaceae</taxon>
        <taxon>Bacteroides</taxon>
    </lineage>
</organism>
<proteinExistence type="predicted"/>
<gene>
    <name evidence="1" type="ORF">HMPREF1071_02622</name>
</gene>
<comment type="caution">
    <text evidence="1">The sequence shown here is derived from an EMBL/GenBank/DDBJ whole genome shotgun (WGS) entry which is preliminary data.</text>
</comment>
<dbReference type="HOGENOM" id="CLU_3354637_0_0_10"/>
<keyword evidence="2" id="KW-1185">Reference proteome</keyword>
<evidence type="ECO:0000313" key="1">
    <source>
        <dbReference type="EMBL" id="EIY62002.1"/>
    </source>
</evidence>
<dbReference type="Proteomes" id="UP000005150">
    <property type="component" value="Unassembled WGS sequence"/>
</dbReference>
<evidence type="ECO:0000313" key="2">
    <source>
        <dbReference type="Proteomes" id="UP000005150"/>
    </source>
</evidence>
<reference evidence="1 2" key="1">
    <citation type="submission" date="2012-02" db="EMBL/GenBank/DDBJ databases">
        <title>The Genome Sequence of Bacteroides salyersiae CL02T12C01.</title>
        <authorList>
            <consortium name="The Broad Institute Genome Sequencing Platform"/>
            <person name="Earl A."/>
            <person name="Ward D."/>
            <person name="Feldgarden M."/>
            <person name="Gevers D."/>
            <person name="Zitomersky N.L."/>
            <person name="Coyne M.J."/>
            <person name="Comstock L.E."/>
            <person name="Young S.K."/>
            <person name="Zeng Q."/>
            <person name="Gargeya S."/>
            <person name="Fitzgerald M."/>
            <person name="Haas B."/>
            <person name="Abouelleil A."/>
            <person name="Alvarado L."/>
            <person name="Arachchi H.M."/>
            <person name="Berlin A."/>
            <person name="Chapman S.B."/>
            <person name="Gearin G."/>
            <person name="Goldberg J."/>
            <person name="Griggs A."/>
            <person name="Gujja S."/>
            <person name="Hansen M."/>
            <person name="Heiman D."/>
            <person name="Howarth C."/>
            <person name="Larimer J."/>
            <person name="Lui A."/>
            <person name="MacDonald P.J.P."/>
            <person name="McCowen C."/>
            <person name="Montmayeur A."/>
            <person name="Murphy C."/>
            <person name="Neiman D."/>
            <person name="Pearson M."/>
            <person name="Priest M."/>
            <person name="Roberts A."/>
            <person name="Saif S."/>
            <person name="Shea T."/>
            <person name="Sisk P."/>
            <person name="Stolte C."/>
            <person name="Sykes S."/>
            <person name="Wortman J."/>
            <person name="Nusbaum C."/>
            <person name="Birren B."/>
        </authorList>
    </citation>
    <scope>NUCLEOTIDE SEQUENCE [LARGE SCALE GENOMIC DNA]</scope>
    <source>
        <strain evidence="1 2">CL02T12C01</strain>
    </source>
</reference>
<name>I8YHZ9_9BACE</name>
<dbReference type="AlphaFoldDB" id="I8YHZ9"/>
<accession>I8YHZ9</accession>
<sequence>MNEFLMRILIFAMDINEVFRLKKQGSGSVSKIEIAV</sequence>
<protein>
    <submittedName>
        <fullName evidence="1">Uncharacterized protein</fullName>
    </submittedName>
</protein>
<dbReference type="EMBL" id="AGXV01000032">
    <property type="protein sequence ID" value="EIY62002.1"/>
    <property type="molecule type" value="Genomic_DNA"/>
</dbReference>